<sequence length="40" mass="4366">MGCVLRLDRDRRGLDGDDKPTGAPAWQPEPFARALMAKPG</sequence>
<gene>
    <name evidence="2" type="ORF">Ga0080559_TMP3095</name>
</gene>
<dbReference type="Proteomes" id="UP000186559">
    <property type="component" value="Chromosome"/>
</dbReference>
<evidence type="ECO:0000313" key="3">
    <source>
        <dbReference type="Proteomes" id="UP000186559"/>
    </source>
</evidence>
<protein>
    <submittedName>
        <fullName evidence="2">Uncharacterized protein</fullName>
    </submittedName>
</protein>
<feature type="region of interest" description="Disordered" evidence="1">
    <location>
        <begin position="1"/>
        <end position="40"/>
    </location>
</feature>
<evidence type="ECO:0000313" key="2">
    <source>
        <dbReference type="EMBL" id="APX23891.1"/>
    </source>
</evidence>
<keyword evidence="3" id="KW-1185">Reference proteome</keyword>
<name>A0A1U7D6W0_9RHOB</name>
<dbReference type="EMBL" id="CP014796">
    <property type="protein sequence ID" value="APX23891.1"/>
    <property type="molecule type" value="Genomic_DNA"/>
</dbReference>
<reference evidence="2 3" key="1">
    <citation type="submission" date="2016-03" db="EMBL/GenBank/DDBJ databases">
        <title>Deep-sea bacteria in the southern Pacific.</title>
        <authorList>
            <person name="Tang K."/>
        </authorList>
    </citation>
    <scope>NUCLEOTIDE SEQUENCE [LARGE SCALE GENOMIC DNA]</scope>
    <source>
        <strain evidence="2 3">JLT2016</strain>
    </source>
</reference>
<organism evidence="2 3">
    <name type="scientific">Salipiger profundus</name>
    <dbReference type="NCBI Taxonomy" id="1229727"/>
    <lineage>
        <taxon>Bacteria</taxon>
        <taxon>Pseudomonadati</taxon>
        <taxon>Pseudomonadota</taxon>
        <taxon>Alphaproteobacteria</taxon>
        <taxon>Rhodobacterales</taxon>
        <taxon>Roseobacteraceae</taxon>
        <taxon>Salipiger</taxon>
    </lineage>
</organism>
<proteinExistence type="predicted"/>
<evidence type="ECO:0000256" key="1">
    <source>
        <dbReference type="SAM" id="MobiDB-lite"/>
    </source>
</evidence>
<dbReference type="KEGG" id="tpro:Ga0080559_TMP3095"/>
<feature type="compositionally biased region" description="Basic and acidic residues" evidence="1">
    <location>
        <begin position="1"/>
        <end position="20"/>
    </location>
</feature>
<dbReference type="AlphaFoldDB" id="A0A1U7D6W0"/>
<accession>A0A1U7D6W0</accession>